<comment type="caution">
    <text evidence="1">The sequence shown here is derived from an EMBL/GenBank/DDBJ whole genome shotgun (WGS) entry which is preliminary data.</text>
</comment>
<keyword evidence="2" id="KW-1185">Reference proteome</keyword>
<evidence type="ECO:0008006" key="3">
    <source>
        <dbReference type="Google" id="ProtNLM"/>
    </source>
</evidence>
<dbReference type="EMBL" id="JAGPYM010000032">
    <property type="protein sequence ID" value="KAH6876810.1"/>
    <property type="molecule type" value="Genomic_DNA"/>
</dbReference>
<gene>
    <name evidence="1" type="ORF">B0T10DRAFT_520780</name>
</gene>
<protein>
    <recommendedName>
        <fullName evidence="3">Methyltransferase domain-containing protein</fullName>
    </recommendedName>
</protein>
<dbReference type="Gene3D" id="3.40.50.150">
    <property type="entry name" value="Vaccinia Virus protein VP39"/>
    <property type="match status" value="1"/>
</dbReference>
<evidence type="ECO:0000313" key="1">
    <source>
        <dbReference type="EMBL" id="KAH6876810.1"/>
    </source>
</evidence>
<evidence type="ECO:0000313" key="2">
    <source>
        <dbReference type="Proteomes" id="UP000777438"/>
    </source>
</evidence>
<dbReference type="CDD" id="cd02440">
    <property type="entry name" value="AdoMet_MTases"/>
    <property type="match status" value="1"/>
</dbReference>
<dbReference type="InterPro" id="IPR029063">
    <property type="entry name" value="SAM-dependent_MTases_sf"/>
</dbReference>
<dbReference type="Proteomes" id="UP000777438">
    <property type="component" value="Unassembled WGS sequence"/>
</dbReference>
<dbReference type="SUPFAM" id="SSF53335">
    <property type="entry name" value="S-adenosyl-L-methionine-dependent methyltransferases"/>
    <property type="match status" value="1"/>
</dbReference>
<dbReference type="Pfam" id="PF13489">
    <property type="entry name" value="Methyltransf_23"/>
    <property type="match status" value="1"/>
</dbReference>
<dbReference type="OrthoDB" id="417697at2759"/>
<proteinExistence type="predicted"/>
<organism evidence="1 2">
    <name type="scientific">Thelonectria olida</name>
    <dbReference type="NCBI Taxonomy" id="1576542"/>
    <lineage>
        <taxon>Eukaryota</taxon>
        <taxon>Fungi</taxon>
        <taxon>Dikarya</taxon>
        <taxon>Ascomycota</taxon>
        <taxon>Pezizomycotina</taxon>
        <taxon>Sordariomycetes</taxon>
        <taxon>Hypocreomycetidae</taxon>
        <taxon>Hypocreales</taxon>
        <taxon>Nectriaceae</taxon>
        <taxon>Thelonectria</taxon>
    </lineage>
</organism>
<reference evidence="1 2" key="1">
    <citation type="journal article" date="2021" name="Nat. Commun.">
        <title>Genetic determinants of endophytism in the Arabidopsis root mycobiome.</title>
        <authorList>
            <person name="Mesny F."/>
            <person name="Miyauchi S."/>
            <person name="Thiergart T."/>
            <person name="Pickel B."/>
            <person name="Atanasova L."/>
            <person name="Karlsson M."/>
            <person name="Huettel B."/>
            <person name="Barry K.W."/>
            <person name="Haridas S."/>
            <person name="Chen C."/>
            <person name="Bauer D."/>
            <person name="Andreopoulos W."/>
            <person name="Pangilinan J."/>
            <person name="LaButti K."/>
            <person name="Riley R."/>
            <person name="Lipzen A."/>
            <person name="Clum A."/>
            <person name="Drula E."/>
            <person name="Henrissat B."/>
            <person name="Kohler A."/>
            <person name="Grigoriev I.V."/>
            <person name="Martin F.M."/>
            <person name="Hacquard S."/>
        </authorList>
    </citation>
    <scope>NUCLEOTIDE SEQUENCE [LARGE SCALE GENOMIC DNA]</scope>
    <source>
        <strain evidence="1 2">MPI-CAGE-CH-0241</strain>
    </source>
</reference>
<name>A0A9P8VWU2_9HYPO</name>
<sequence length="303" mass="33226">MTSTGNYAKFDPASHWIAPARNFRTSARLHLQHLLFQNTLGGLVLESRIENSLSSATDIRVADLGCGNAIWLCDLNHSLSAIKPGVNLQLQGFDINPLNFPAAPFLPKSTTLCTLDVLARPLPAELQGTFDIVHVRAFLSIIRHGDLAPLLTSVLALLKPGGWLQWEETRADAFVARSPSPDVSTKACDTMISIIDAGGKASGLDFAFLDSLETHITRHGFEDVQVRQVDKRTSDLKAWTEDYLMVWEELAGLFPSREDVPQAPMTKEAFEELFMKAVAETEAGVVIHQKKVVVASGRKPVSI</sequence>
<dbReference type="AlphaFoldDB" id="A0A9P8VWU2"/>
<accession>A0A9P8VWU2</accession>